<protein>
    <recommendedName>
        <fullName evidence="4">Secreted protein</fullName>
    </recommendedName>
</protein>
<keyword evidence="1" id="KW-0732">Signal</keyword>
<feature type="signal peptide" evidence="1">
    <location>
        <begin position="1"/>
        <end position="18"/>
    </location>
</feature>
<sequence>MRFWTFATVAITCLCAVACTPAPSWTLFYYQGQQTLPATGQYQAISGYYQSLEQCQQKAKGMEYLSGTSTVYQCGFQCKLGEHDVVECDQWHTFTPEQ</sequence>
<keyword evidence="3" id="KW-1185">Reference proteome</keyword>
<feature type="chain" id="PRO_5045069103" description="Secreted protein" evidence="1">
    <location>
        <begin position="19"/>
        <end position="98"/>
    </location>
</feature>
<evidence type="ECO:0000313" key="3">
    <source>
        <dbReference type="Proteomes" id="UP000662770"/>
    </source>
</evidence>
<accession>A0ABX7QPJ5</accession>
<evidence type="ECO:0008006" key="4">
    <source>
        <dbReference type="Google" id="ProtNLM"/>
    </source>
</evidence>
<dbReference type="EMBL" id="CP071503">
    <property type="protein sequence ID" value="QSX33387.1"/>
    <property type="molecule type" value="Genomic_DNA"/>
</dbReference>
<reference evidence="2 3" key="1">
    <citation type="submission" date="2021-03" db="EMBL/GenBank/DDBJ databases">
        <title>Novel species identification of genus Shewanella.</title>
        <authorList>
            <person name="Liu G."/>
            <person name="Zhang Q."/>
        </authorList>
    </citation>
    <scope>NUCLEOTIDE SEQUENCE [LARGE SCALE GENOMIC DNA]</scope>
    <source>
        <strain evidence="2 3">FJAT-51800</strain>
    </source>
</reference>
<evidence type="ECO:0000313" key="2">
    <source>
        <dbReference type="EMBL" id="QSX33387.1"/>
    </source>
</evidence>
<evidence type="ECO:0000256" key="1">
    <source>
        <dbReference type="SAM" id="SignalP"/>
    </source>
</evidence>
<organism evidence="2 3">
    <name type="scientific">Shewanella avicenniae</name>
    <dbReference type="NCBI Taxonomy" id="2814294"/>
    <lineage>
        <taxon>Bacteria</taxon>
        <taxon>Pseudomonadati</taxon>
        <taxon>Pseudomonadota</taxon>
        <taxon>Gammaproteobacteria</taxon>
        <taxon>Alteromonadales</taxon>
        <taxon>Shewanellaceae</taxon>
        <taxon>Shewanella</taxon>
    </lineage>
</organism>
<dbReference type="RefSeq" id="WP_207354620.1">
    <property type="nucleotide sequence ID" value="NZ_CP071503.1"/>
</dbReference>
<gene>
    <name evidence="2" type="ORF">JYB87_16975</name>
</gene>
<proteinExistence type="predicted"/>
<name>A0ABX7QPJ5_9GAMM</name>
<dbReference type="Proteomes" id="UP000662770">
    <property type="component" value="Chromosome"/>
</dbReference>